<evidence type="ECO:0000256" key="1">
    <source>
        <dbReference type="ARBA" id="ARBA00004442"/>
    </source>
</evidence>
<gene>
    <name evidence="7" type="ORF">BG61_27955</name>
</gene>
<protein>
    <submittedName>
        <fullName evidence="7">Membrane protein</fullName>
    </submittedName>
</protein>
<sequence>MRTLKRVRRALPFIASACLASAHAQEPGAEANANSKWKVSIGPGVMVTPVYPGSQRLELIPLPSLDISYDDRIFSQGLDVLGVNALKGDAYHVGAAVTFDFVSRKESDDARLRGLGNVHSGPKLKLFADYSVSLLTGSVALYQDIGGTGQGMQISTDLAANLPLTERLLVSVGPGFTWANSVYARTLFGVSPQQSAASGMPQFDATSGIRDVHLNAYASYDFTKHWTASLLVTTGWLQNFAAHSPITERRTELNAFAAVNYRF</sequence>
<dbReference type="RefSeq" id="WP_035937218.1">
    <property type="nucleotide sequence ID" value="NZ_CADFFX010000034.1"/>
</dbReference>
<dbReference type="PANTHER" id="PTHR38776:SF1">
    <property type="entry name" value="MLTA-INTERACTING PROTEIN-RELATED"/>
    <property type="match status" value="1"/>
</dbReference>
<proteinExistence type="inferred from homology"/>
<dbReference type="GO" id="GO:0009279">
    <property type="term" value="C:cell outer membrane"/>
    <property type="evidence" value="ECO:0007669"/>
    <property type="project" value="UniProtKB-SubCell"/>
</dbReference>
<evidence type="ECO:0000256" key="5">
    <source>
        <dbReference type="ARBA" id="ARBA00023237"/>
    </source>
</evidence>
<dbReference type="PANTHER" id="PTHR38776">
    <property type="entry name" value="MLTA-INTERACTING PROTEIN-RELATED"/>
    <property type="match status" value="1"/>
</dbReference>
<keyword evidence="5" id="KW-0998">Cell outer membrane</keyword>
<feature type="signal peptide" evidence="6">
    <location>
        <begin position="1"/>
        <end position="24"/>
    </location>
</feature>
<dbReference type="EMBL" id="JFHC01000047">
    <property type="protein sequence ID" value="KDR40051.1"/>
    <property type="molecule type" value="Genomic_DNA"/>
</dbReference>
<comment type="subcellular location">
    <subcellularLocation>
        <location evidence="1">Cell outer membrane</location>
    </subcellularLocation>
</comment>
<evidence type="ECO:0000313" key="8">
    <source>
        <dbReference type="Proteomes" id="UP000027466"/>
    </source>
</evidence>
<dbReference type="Proteomes" id="UP000027466">
    <property type="component" value="Unassembled WGS sequence"/>
</dbReference>
<evidence type="ECO:0000256" key="3">
    <source>
        <dbReference type="ARBA" id="ARBA00022729"/>
    </source>
</evidence>
<keyword evidence="4" id="KW-0472">Membrane</keyword>
<dbReference type="AlphaFoldDB" id="A0A069PRX9"/>
<dbReference type="STRING" id="60547.GCA_000751215_05169"/>
<evidence type="ECO:0000313" key="7">
    <source>
        <dbReference type="EMBL" id="KDR40051.1"/>
    </source>
</evidence>
<dbReference type="InterPro" id="IPR010583">
    <property type="entry name" value="MipA"/>
</dbReference>
<feature type="chain" id="PRO_5007372533" evidence="6">
    <location>
        <begin position="25"/>
        <end position="263"/>
    </location>
</feature>
<evidence type="ECO:0000256" key="4">
    <source>
        <dbReference type="ARBA" id="ARBA00023136"/>
    </source>
</evidence>
<dbReference type="Pfam" id="PF06629">
    <property type="entry name" value="MipA"/>
    <property type="match status" value="1"/>
</dbReference>
<evidence type="ECO:0000256" key="2">
    <source>
        <dbReference type="ARBA" id="ARBA00005722"/>
    </source>
</evidence>
<accession>A0A069PRX9</accession>
<evidence type="ECO:0000256" key="6">
    <source>
        <dbReference type="SAM" id="SignalP"/>
    </source>
</evidence>
<reference evidence="7 8" key="1">
    <citation type="submission" date="2014-03" db="EMBL/GenBank/DDBJ databases">
        <title>Draft Genome Sequences of Four Burkholderia Strains.</title>
        <authorList>
            <person name="Liu X.Y."/>
            <person name="Li C.X."/>
            <person name="Xu J.H."/>
        </authorList>
    </citation>
    <scope>NUCLEOTIDE SEQUENCE [LARGE SCALE GENOMIC DNA]</scope>
    <source>
        <strain evidence="7 8">DSM 50014</strain>
    </source>
</reference>
<comment type="similarity">
    <text evidence="2">Belongs to the MipA/OmpV family.</text>
</comment>
<keyword evidence="3 6" id="KW-0732">Signal</keyword>
<organism evidence="7 8">
    <name type="scientific">Caballeronia glathei</name>
    <dbReference type="NCBI Taxonomy" id="60547"/>
    <lineage>
        <taxon>Bacteria</taxon>
        <taxon>Pseudomonadati</taxon>
        <taxon>Pseudomonadota</taxon>
        <taxon>Betaproteobacteria</taxon>
        <taxon>Burkholderiales</taxon>
        <taxon>Burkholderiaceae</taxon>
        <taxon>Caballeronia</taxon>
    </lineage>
</organism>
<name>A0A069PRX9_9BURK</name>
<comment type="caution">
    <text evidence="7">The sequence shown here is derived from an EMBL/GenBank/DDBJ whole genome shotgun (WGS) entry which is preliminary data.</text>
</comment>
<keyword evidence="8" id="KW-1185">Reference proteome</keyword>